<feature type="region of interest" description="Disordered" evidence="1">
    <location>
        <begin position="60"/>
        <end position="116"/>
    </location>
</feature>
<keyword evidence="3" id="KW-1185">Reference proteome</keyword>
<proteinExistence type="predicted"/>
<dbReference type="EMBL" id="CAUJNA010001975">
    <property type="protein sequence ID" value="CAJ1389949.1"/>
    <property type="molecule type" value="Genomic_DNA"/>
</dbReference>
<dbReference type="Proteomes" id="UP001178507">
    <property type="component" value="Unassembled WGS sequence"/>
</dbReference>
<evidence type="ECO:0000256" key="1">
    <source>
        <dbReference type="SAM" id="MobiDB-lite"/>
    </source>
</evidence>
<accession>A0AA36ILS9</accession>
<dbReference type="AlphaFoldDB" id="A0AA36ILS9"/>
<protein>
    <submittedName>
        <fullName evidence="2">Uncharacterized protein</fullName>
    </submittedName>
</protein>
<organism evidence="2 3">
    <name type="scientific">Effrenium voratum</name>
    <dbReference type="NCBI Taxonomy" id="2562239"/>
    <lineage>
        <taxon>Eukaryota</taxon>
        <taxon>Sar</taxon>
        <taxon>Alveolata</taxon>
        <taxon>Dinophyceae</taxon>
        <taxon>Suessiales</taxon>
        <taxon>Symbiodiniaceae</taxon>
        <taxon>Effrenium</taxon>
    </lineage>
</organism>
<comment type="caution">
    <text evidence="2">The sequence shown here is derived from an EMBL/GenBank/DDBJ whole genome shotgun (WGS) entry which is preliminary data.</text>
</comment>
<reference evidence="2" key="1">
    <citation type="submission" date="2023-08" db="EMBL/GenBank/DDBJ databases">
        <authorList>
            <person name="Chen Y."/>
            <person name="Shah S."/>
            <person name="Dougan E. K."/>
            <person name="Thang M."/>
            <person name="Chan C."/>
        </authorList>
    </citation>
    <scope>NUCLEOTIDE SEQUENCE</scope>
</reference>
<gene>
    <name evidence="2" type="ORF">EVOR1521_LOCUS15469</name>
</gene>
<evidence type="ECO:0000313" key="2">
    <source>
        <dbReference type="EMBL" id="CAJ1389949.1"/>
    </source>
</evidence>
<name>A0AA36ILS9_9DINO</name>
<sequence length="116" mass="12566">REQGNLFFYFPDASSRIKEQAKQVHEQLKDREAVDENLRLRNEDHPERGVADFFSELEELQQKERASASASAAANAGRPAGAEALGESLTGPGSSEAPASQGPNARIAIPSESSER</sequence>
<feature type="non-terminal residue" evidence="2">
    <location>
        <position position="116"/>
    </location>
</feature>
<feature type="compositionally biased region" description="Low complexity" evidence="1">
    <location>
        <begin position="67"/>
        <end position="84"/>
    </location>
</feature>
<feature type="compositionally biased region" description="Polar residues" evidence="1">
    <location>
        <begin position="91"/>
        <end position="103"/>
    </location>
</feature>
<evidence type="ECO:0000313" key="3">
    <source>
        <dbReference type="Proteomes" id="UP001178507"/>
    </source>
</evidence>